<gene>
    <name evidence="2" type="ORF">BWY04_01292</name>
</gene>
<dbReference type="EMBL" id="MWDB01000039">
    <property type="protein sequence ID" value="OQB40587.1"/>
    <property type="molecule type" value="Genomic_DNA"/>
</dbReference>
<keyword evidence="1" id="KW-1133">Transmembrane helix</keyword>
<reference evidence="2" key="1">
    <citation type="submission" date="2017-02" db="EMBL/GenBank/DDBJ databases">
        <title>Delving into the versatile metabolic prowess of the omnipresent phylum Bacteroidetes.</title>
        <authorList>
            <person name="Nobu M.K."/>
            <person name="Mei R."/>
            <person name="Narihiro T."/>
            <person name="Kuroda K."/>
            <person name="Liu W.-T."/>
        </authorList>
    </citation>
    <scope>NUCLEOTIDE SEQUENCE</scope>
    <source>
        <strain evidence="2">ADurb.Bin160</strain>
    </source>
</reference>
<accession>A0A1V5ZK67</accession>
<comment type="caution">
    <text evidence="2">The sequence shown here is derived from an EMBL/GenBank/DDBJ whole genome shotgun (WGS) entry which is preliminary data.</text>
</comment>
<sequence length="172" mass="20054">MIFKSFLEKHSHSNKLDLIMAFIIVSVIFSIFYFSGIVIILNDNLFLIMLQIIIAFLAVIVTILTILYAISDFIADNPFIVELKKRGLYNQMFDRFLDSIKAVFTSSIVIFILYVIMNTKICDNNILLELFFSLLVLIIFFFSIVRTYRCFKVLQVLHGIISHEPNKKLQRI</sequence>
<feature type="transmembrane region" description="Helical" evidence="1">
    <location>
        <begin position="96"/>
        <end position="114"/>
    </location>
</feature>
<organism evidence="2">
    <name type="scientific">candidate division CPR1 bacterium ADurb.Bin160</name>
    <dbReference type="NCBI Taxonomy" id="1852826"/>
    <lineage>
        <taxon>Bacteria</taxon>
        <taxon>candidate division CPR1</taxon>
    </lineage>
</organism>
<feature type="transmembrane region" description="Helical" evidence="1">
    <location>
        <begin position="126"/>
        <end position="145"/>
    </location>
</feature>
<evidence type="ECO:0000256" key="1">
    <source>
        <dbReference type="SAM" id="Phobius"/>
    </source>
</evidence>
<dbReference type="AlphaFoldDB" id="A0A1V5ZK67"/>
<keyword evidence="1" id="KW-0472">Membrane</keyword>
<name>A0A1V5ZK67_9BACT</name>
<dbReference type="Proteomes" id="UP000485621">
    <property type="component" value="Unassembled WGS sequence"/>
</dbReference>
<keyword evidence="1" id="KW-0812">Transmembrane</keyword>
<evidence type="ECO:0000313" key="2">
    <source>
        <dbReference type="EMBL" id="OQB40587.1"/>
    </source>
</evidence>
<feature type="transmembrane region" description="Helical" evidence="1">
    <location>
        <begin position="47"/>
        <end position="75"/>
    </location>
</feature>
<feature type="transmembrane region" description="Helical" evidence="1">
    <location>
        <begin position="21"/>
        <end position="41"/>
    </location>
</feature>
<proteinExistence type="predicted"/>
<protein>
    <submittedName>
        <fullName evidence="2">Uncharacterized protein</fullName>
    </submittedName>
</protein>